<protein>
    <submittedName>
        <fullName evidence="1">Uncharacterized protein</fullName>
    </submittedName>
</protein>
<gene>
    <name evidence="1" type="ORF">HCBG_05349</name>
</gene>
<accession>C0NQR9</accession>
<proteinExistence type="predicted"/>
<reference evidence="1" key="1">
    <citation type="submission" date="2009-02" db="EMBL/GenBank/DDBJ databases">
        <title>The Genome Sequence of Ajellomyces capsulatus strain G186AR.</title>
        <authorList>
            <consortium name="The Broad Institute Genome Sequencing Platform"/>
            <person name="Champion M."/>
            <person name="Cuomo C."/>
            <person name="Ma L.-J."/>
            <person name="Henn M.R."/>
            <person name="Sil A."/>
            <person name="Goldman B."/>
            <person name="Young S.K."/>
            <person name="Kodira C.D."/>
            <person name="Zeng Q."/>
            <person name="Koehrsen M."/>
            <person name="Alvarado L."/>
            <person name="Berlin A."/>
            <person name="Borenstein D."/>
            <person name="Chen Z."/>
            <person name="Engels R."/>
            <person name="Freedman E."/>
            <person name="Gellesch M."/>
            <person name="Goldberg J."/>
            <person name="Griggs A."/>
            <person name="Gujja S."/>
            <person name="Heiman D."/>
            <person name="Hepburn T."/>
            <person name="Howarth C."/>
            <person name="Jen D."/>
            <person name="Larson L."/>
            <person name="Lewis B."/>
            <person name="Mehta T."/>
            <person name="Park D."/>
            <person name="Pearson M."/>
            <person name="Roberts A."/>
            <person name="Saif S."/>
            <person name="Shea T."/>
            <person name="Shenoy N."/>
            <person name="Sisk P."/>
            <person name="Stolte C."/>
            <person name="Sykes S."/>
            <person name="Walk T."/>
            <person name="White J."/>
            <person name="Yandava C."/>
            <person name="Klein B."/>
            <person name="McEwen J.G."/>
            <person name="Puccia R."/>
            <person name="Goldman G.H."/>
            <person name="Felipe M.S."/>
            <person name="Nino-Vega G."/>
            <person name="San-Blas G."/>
            <person name="Taylor J."/>
            <person name="Mendoza L."/>
            <person name="Galagan J."/>
            <person name="Nusbaum C."/>
            <person name="Birren B."/>
        </authorList>
    </citation>
    <scope>NUCLEOTIDE SEQUENCE</scope>
    <source>
        <strain evidence="1">G186AR</strain>
    </source>
</reference>
<sequence>MSKNAGLNFRFAPLDSITHTEDRGAEWRSANRGPQNQLMLLKVQCSSKFKEALARHWHVRASEAFSSCLFMNGAGMIQVVINRYSLKNNGDSGRHYDAAETVDKIKSLSHSPSAAAYRGKYTPQRTEQFIIMVSMRFKAIASRLD</sequence>
<organism evidence="1 2">
    <name type="scientific">Ajellomyces capsulatus (strain G186AR / H82 / ATCC MYA-2454 / RMSCC 2432)</name>
    <name type="common">Darling's disease fungus</name>
    <name type="synonym">Histoplasma capsulatum</name>
    <dbReference type="NCBI Taxonomy" id="447093"/>
    <lineage>
        <taxon>Eukaryota</taxon>
        <taxon>Fungi</taxon>
        <taxon>Dikarya</taxon>
        <taxon>Ascomycota</taxon>
        <taxon>Pezizomycotina</taxon>
        <taxon>Eurotiomycetes</taxon>
        <taxon>Eurotiomycetidae</taxon>
        <taxon>Onygenales</taxon>
        <taxon>Ajellomycetaceae</taxon>
        <taxon>Histoplasma</taxon>
    </lineage>
</organism>
<keyword evidence="2" id="KW-1185">Reference proteome</keyword>
<dbReference type="InParanoid" id="C0NQR9"/>
<dbReference type="Proteomes" id="UP000001631">
    <property type="component" value="Unassembled WGS sequence"/>
</dbReference>
<dbReference type="AlphaFoldDB" id="C0NQR9"/>
<dbReference type="HOGENOM" id="CLU_149435_0_0_1"/>
<dbReference type="RefSeq" id="XP_045286514.1">
    <property type="nucleotide sequence ID" value="XM_045432398.1"/>
</dbReference>
<dbReference type="EMBL" id="GG663369">
    <property type="protein sequence ID" value="EEH06033.1"/>
    <property type="molecule type" value="Genomic_DNA"/>
</dbReference>
<evidence type="ECO:0000313" key="1">
    <source>
        <dbReference type="EMBL" id="EEH06033.1"/>
    </source>
</evidence>
<name>C0NQR9_AJECG</name>
<evidence type="ECO:0000313" key="2">
    <source>
        <dbReference type="Proteomes" id="UP000001631"/>
    </source>
</evidence>
<dbReference type="GeneID" id="69038365"/>